<evidence type="ECO:0000313" key="1">
    <source>
        <dbReference type="EMBL" id="TCS88016.1"/>
    </source>
</evidence>
<dbReference type="Proteomes" id="UP000294567">
    <property type="component" value="Unassembled WGS sequence"/>
</dbReference>
<gene>
    <name evidence="1" type="ORF">EDD65_10958</name>
</gene>
<dbReference type="AlphaFoldDB" id="A0A4R3KSC3"/>
<dbReference type="Pfam" id="PF07873">
    <property type="entry name" value="YabP"/>
    <property type="match status" value="1"/>
</dbReference>
<proteinExistence type="predicted"/>
<protein>
    <submittedName>
        <fullName evidence="1">Sporulation protein YabP</fullName>
    </submittedName>
</protein>
<dbReference type="EMBL" id="SMAE01000009">
    <property type="protein sequence ID" value="TCS88016.1"/>
    <property type="molecule type" value="Genomic_DNA"/>
</dbReference>
<organism evidence="1 2">
    <name type="scientific">Keratinibaculum paraultunense</name>
    <dbReference type="NCBI Taxonomy" id="1278232"/>
    <lineage>
        <taxon>Bacteria</taxon>
        <taxon>Bacillati</taxon>
        <taxon>Bacillota</taxon>
        <taxon>Tissierellia</taxon>
        <taxon>Tissierellales</taxon>
        <taxon>Tepidimicrobiaceae</taxon>
        <taxon>Keratinibaculum</taxon>
    </lineage>
</organism>
<dbReference type="InterPro" id="IPR022476">
    <property type="entry name" value="Spore_YabP/YqfC"/>
</dbReference>
<name>A0A4R3KSC3_9FIRM</name>
<comment type="caution">
    <text evidence="1">The sequence shown here is derived from an EMBL/GenBank/DDBJ whole genome shotgun (WGS) entry which is preliminary data.</text>
</comment>
<keyword evidence="2" id="KW-1185">Reference proteome</keyword>
<dbReference type="NCBIfam" id="TIGR02892">
    <property type="entry name" value="spore_yabP"/>
    <property type="match status" value="1"/>
</dbReference>
<dbReference type="Gene3D" id="2.60.40.2000">
    <property type="match status" value="1"/>
</dbReference>
<dbReference type="GO" id="GO:0030435">
    <property type="term" value="P:sporulation resulting in formation of a cellular spore"/>
    <property type="evidence" value="ECO:0007669"/>
    <property type="project" value="InterPro"/>
</dbReference>
<dbReference type="InterPro" id="IPR012504">
    <property type="entry name" value="Spore_YabP"/>
</dbReference>
<dbReference type="RefSeq" id="WP_132028306.1">
    <property type="nucleotide sequence ID" value="NZ_CP068564.1"/>
</dbReference>
<dbReference type="InterPro" id="IPR038705">
    <property type="entry name" value="YabP_sf"/>
</dbReference>
<sequence>MAENRVDFKTQNILVENRNKVTITGVEQVESFNESTIILMTVKGGMTIKGEGLNVGKLNLEDGNIKIDGIINGIFYNSKDSSQKGNLIGKIFK</sequence>
<evidence type="ECO:0000313" key="2">
    <source>
        <dbReference type="Proteomes" id="UP000294567"/>
    </source>
</evidence>
<reference evidence="1 2" key="1">
    <citation type="submission" date="2019-03" db="EMBL/GenBank/DDBJ databases">
        <title>Genomic Encyclopedia of Type Strains, Phase IV (KMG-IV): sequencing the most valuable type-strain genomes for metagenomic binning, comparative biology and taxonomic classification.</title>
        <authorList>
            <person name="Goeker M."/>
        </authorList>
    </citation>
    <scope>NUCLEOTIDE SEQUENCE [LARGE SCALE GENOMIC DNA]</scope>
    <source>
        <strain evidence="1 2">DSM 26752</strain>
    </source>
</reference>
<dbReference type="OrthoDB" id="9795125at2"/>
<accession>A0A4R3KSC3</accession>